<dbReference type="AlphaFoldDB" id="A0A0C1WAX5"/>
<evidence type="ECO:0000313" key="1">
    <source>
        <dbReference type="EMBL" id="KIF53447.1"/>
    </source>
</evidence>
<dbReference type="Proteomes" id="UP000031586">
    <property type="component" value="Unassembled WGS sequence"/>
</dbReference>
<reference evidence="1 2" key="1">
    <citation type="submission" date="2014-07" db="EMBL/GenBank/DDBJ databases">
        <title>Unique and conserved regions in Vibrio harveyi and related species in comparison with the shrimp pathogen Vibrio harveyi CAIM 1792.</title>
        <authorList>
            <person name="Espinoza-Valles I."/>
            <person name="Vora G."/>
            <person name="Leekitcharoenphon P."/>
            <person name="Ussery D."/>
            <person name="Hoj L."/>
            <person name="Gomez-Gil B."/>
        </authorList>
    </citation>
    <scope>NUCLEOTIDE SEQUENCE [LARGE SCALE GENOMIC DNA]</scope>
    <source>
        <strain evidence="2">CAIM 1854 / LMG 25443</strain>
    </source>
</reference>
<dbReference type="EMBL" id="JPRD01000015">
    <property type="protein sequence ID" value="KIF53447.1"/>
    <property type="molecule type" value="Genomic_DNA"/>
</dbReference>
<proteinExistence type="predicted"/>
<name>A0A0C1WAX5_9VIBR</name>
<sequence length="182" mass="20895">MLNVVPVFQNSLLNTASKVCQRGWLKEQFVTSFKSLWLNSSCDKHEQDMNDQIDKFNYALHVDLTSVASMLQIETGLLGGYFFSRVQFTRQLKDSHYQSWSLVGESAGREGHSVVSFRLYECPYNHEKLAVVFETTVGLFGYAEWDYGLLEVWSEEQQSEDVFTGDKYDNAVAELLAQNCQF</sequence>
<dbReference type="PATRIC" id="fig|1229493.5.peg.1311"/>
<organism evidence="1 2">
    <name type="scientific">Vibrio owensii CAIM 1854 = LMG 25443</name>
    <dbReference type="NCBI Taxonomy" id="1229493"/>
    <lineage>
        <taxon>Bacteria</taxon>
        <taxon>Pseudomonadati</taxon>
        <taxon>Pseudomonadota</taxon>
        <taxon>Gammaproteobacteria</taxon>
        <taxon>Vibrionales</taxon>
        <taxon>Vibrionaceae</taxon>
        <taxon>Vibrio</taxon>
    </lineage>
</organism>
<gene>
    <name evidence="1" type="ORF">H735_11085</name>
</gene>
<accession>A0A0C1WAX5</accession>
<comment type="caution">
    <text evidence="1">The sequence shown here is derived from an EMBL/GenBank/DDBJ whole genome shotgun (WGS) entry which is preliminary data.</text>
</comment>
<protein>
    <submittedName>
        <fullName evidence="1">Uncharacterized protein</fullName>
    </submittedName>
</protein>
<evidence type="ECO:0000313" key="2">
    <source>
        <dbReference type="Proteomes" id="UP000031586"/>
    </source>
</evidence>